<dbReference type="AlphaFoldDB" id="A0A5B2WSX2"/>
<dbReference type="PANTHER" id="PTHR39217:SF1">
    <property type="entry name" value="GLUTATHIONE SYNTHETASE"/>
    <property type="match status" value="1"/>
</dbReference>
<sequence length="284" mass="31536">MSASVRLVTAAHLPELAPDDQELLHALRRRGVETEVAVWDDPSVNWAAAPVTVVRSVFDYHLRRDEFIEWVDRVEPLTSLQNPPEVIRWNSHKSYLLRLMEDGFPSIPTEWVDRGSTVDLRAVLAARGWAEAVVKPAVSASAHGTVKVSEDNLDEAQAHLDGLAHQGDALIQPYLYDFETTGETSVIWLGGDQTHSVRRPSGMHTSLEVAHVGAPLEPTAQELEFARAAYDWITPTPLYARIDVLNTRDHGLLVLELELVEPALYLRHSTAVADQFAAAVHKLV</sequence>
<protein>
    <recommendedName>
        <fullName evidence="2">ATP-grasp domain-containing protein</fullName>
    </recommendedName>
</protein>
<comment type="caution">
    <text evidence="3">The sequence shown here is derived from an EMBL/GenBank/DDBJ whole genome shotgun (WGS) entry which is preliminary data.</text>
</comment>
<proteinExistence type="predicted"/>
<dbReference type="InterPro" id="IPR011761">
    <property type="entry name" value="ATP-grasp"/>
</dbReference>
<name>A0A5B2WSX2_9PSEU</name>
<feature type="domain" description="ATP-grasp" evidence="2">
    <location>
        <begin position="96"/>
        <end position="284"/>
    </location>
</feature>
<organism evidence="3 4">
    <name type="scientific">Solihabitans fulvus</name>
    <dbReference type="NCBI Taxonomy" id="1892852"/>
    <lineage>
        <taxon>Bacteria</taxon>
        <taxon>Bacillati</taxon>
        <taxon>Actinomycetota</taxon>
        <taxon>Actinomycetes</taxon>
        <taxon>Pseudonocardiales</taxon>
        <taxon>Pseudonocardiaceae</taxon>
        <taxon>Solihabitans</taxon>
    </lineage>
</organism>
<keyword evidence="1" id="KW-0547">Nucleotide-binding</keyword>
<dbReference type="RefSeq" id="WP_149853624.1">
    <property type="nucleotide sequence ID" value="NZ_VUOB01000064.1"/>
</dbReference>
<keyword evidence="4" id="KW-1185">Reference proteome</keyword>
<dbReference type="PANTHER" id="PTHR39217">
    <property type="match status" value="1"/>
</dbReference>
<dbReference type="Proteomes" id="UP000323454">
    <property type="component" value="Unassembled WGS sequence"/>
</dbReference>
<dbReference type="GO" id="GO:0005524">
    <property type="term" value="F:ATP binding"/>
    <property type="evidence" value="ECO:0007669"/>
    <property type="project" value="UniProtKB-UniRule"/>
</dbReference>
<keyword evidence="1" id="KW-0067">ATP-binding</keyword>
<dbReference type="GO" id="GO:0046872">
    <property type="term" value="F:metal ion binding"/>
    <property type="evidence" value="ECO:0007669"/>
    <property type="project" value="InterPro"/>
</dbReference>
<evidence type="ECO:0000259" key="2">
    <source>
        <dbReference type="PROSITE" id="PS50975"/>
    </source>
</evidence>
<evidence type="ECO:0000313" key="4">
    <source>
        <dbReference type="Proteomes" id="UP000323454"/>
    </source>
</evidence>
<gene>
    <name evidence="3" type="ORF">F0L68_32215</name>
</gene>
<accession>A0A5B2WSX2</accession>
<dbReference type="InterPro" id="IPR053191">
    <property type="entry name" value="DcsG_Biosynth_Enzyme"/>
</dbReference>
<dbReference type="OrthoDB" id="3373978at2"/>
<dbReference type="EMBL" id="VUOB01000064">
    <property type="protein sequence ID" value="KAA2253930.1"/>
    <property type="molecule type" value="Genomic_DNA"/>
</dbReference>
<reference evidence="3 4" key="2">
    <citation type="submission" date="2019-09" db="EMBL/GenBank/DDBJ databases">
        <authorList>
            <person name="Jin C."/>
        </authorList>
    </citation>
    <scope>NUCLEOTIDE SEQUENCE [LARGE SCALE GENOMIC DNA]</scope>
    <source>
        <strain evidence="3 4">AN110305</strain>
    </source>
</reference>
<dbReference type="SUPFAM" id="SSF56059">
    <property type="entry name" value="Glutathione synthetase ATP-binding domain-like"/>
    <property type="match status" value="1"/>
</dbReference>
<reference evidence="3 4" key="1">
    <citation type="submission" date="2019-09" db="EMBL/GenBank/DDBJ databases">
        <title>Goodfellowia gen. nov., a new genus of the Pseudonocardineae related to Actinoalloteichus, containing Goodfellowia coeruleoviolacea gen. nov., comb. nov. gen. nov., comb. nov.</title>
        <authorList>
            <person name="Labeda D."/>
        </authorList>
    </citation>
    <scope>NUCLEOTIDE SEQUENCE [LARGE SCALE GENOMIC DNA]</scope>
    <source>
        <strain evidence="3 4">AN110305</strain>
    </source>
</reference>
<evidence type="ECO:0000313" key="3">
    <source>
        <dbReference type="EMBL" id="KAA2253930.1"/>
    </source>
</evidence>
<evidence type="ECO:0000256" key="1">
    <source>
        <dbReference type="PROSITE-ProRule" id="PRU00409"/>
    </source>
</evidence>
<dbReference type="PROSITE" id="PS50975">
    <property type="entry name" value="ATP_GRASP"/>
    <property type="match status" value="1"/>
</dbReference>